<accession>A0A9J5X8I0</accession>
<evidence type="ECO:0000313" key="2">
    <source>
        <dbReference type="Proteomes" id="UP000824120"/>
    </source>
</evidence>
<name>A0A9J5X8I0_SOLCO</name>
<protein>
    <submittedName>
        <fullName evidence="1">Uncharacterized protein</fullName>
    </submittedName>
</protein>
<gene>
    <name evidence="1" type="ORF">H5410_053883</name>
</gene>
<dbReference type="OrthoDB" id="1321152at2759"/>
<dbReference type="Proteomes" id="UP000824120">
    <property type="component" value="Chromosome 10"/>
</dbReference>
<reference evidence="1 2" key="1">
    <citation type="submission" date="2020-09" db="EMBL/GenBank/DDBJ databases">
        <title>De no assembly of potato wild relative species, Solanum commersonii.</title>
        <authorList>
            <person name="Cho K."/>
        </authorList>
    </citation>
    <scope>NUCLEOTIDE SEQUENCE [LARGE SCALE GENOMIC DNA]</scope>
    <source>
        <strain evidence="1">LZ3.2</strain>
        <tissue evidence="1">Leaf</tissue>
    </source>
</reference>
<comment type="caution">
    <text evidence="1">The sequence shown here is derived from an EMBL/GenBank/DDBJ whole genome shotgun (WGS) entry which is preliminary data.</text>
</comment>
<sequence length="256" mass="29571">MRYFVADSLCSGFSRQNIDLVAYDEMYVDIIFLKLTIIEDLYLDKLFFENKGGVSKSWDPGISSKTMHQNGLMETTEAHLLLEFIDITSRLFNHFYDAHLKESTQSKERRKTTLRGLLVFPYVWLSLSQDNGWQVLLDIYTCVEANDMPSDIKLCALTLVYAALLEPKQERPVYNGQPHNNCQYMSIVCTTFMVPISVPKTTIVLVYGQEYILPTWLVHIHPNLRKMTFNMPMFFYPGSASSIRAALFIHEQLNVL</sequence>
<organism evidence="1 2">
    <name type="scientific">Solanum commersonii</name>
    <name type="common">Commerson's wild potato</name>
    <name type="synonym">Commerson's nightshade</name>
    <dbReference type="NCBI Taxonomy" id="4109"/>
    <lineage>
        <taxon>Eukaryota</taxon>
        <taxon>Viridiplantae</taxon>
        <taxon>Streptophyta</taxon>
        <taxon>Embryophyta</taxon>
        <taxon>Tracheophyta</taxon>
        <taxon>Spermatophyta</taxon>
        <taxon>Magnoliopsida</taxon>
        <taxon>eudicotyledons</taxon>
        <taxon>Gunneridae</taxon>
        <taxon>Pentapetalae</taxon>
        <taxon>asterids</taxon>
        <taxon>lamiids</taxon>
        <taxon>Solanales</taxon>
        <taxon>Solanaceae</taxon>
        <taxon>Solanoideae</taxon>
        <taxon>Solaneae</taxon>
        <taxon>Solanum</taxon>
    </lineage>
</organism>
<evidence type="ECO:0000313" key="1">
    <source>
        <dbReference type="EMBL" id="KAG5583256.1"/>
    </source>
</evidence>
<dbReference type="EMBL" id="JACXVP010000010">
    <property type="protein sequence ID" value="KAG5583256.1"/>
    <property type="molecule type" value="Genomic_DNA"/>
</dbReference>
<keyword evidence="2" id="KW-1185">Reference proteome</keyword>
<proteinExistence type="predicted"/>
<dbReference type="AlphaFoldDB" id="A0A9J5X8I0"/>